<feature type="transmembrane region" description="Helical" evidence="9">
    <location>
        <begin position="410"/>
        <end position="432"/>
    </location>
</feature>
<keyword evidence="7 9" id="KW-0472">Membrane</keyword>
<dbReference type="PRINTS" id="PR01035">
    <property type="entry name" value="TCRTETA"/>
</dbReference>
<evidence type="ECO:0000256" key="4">
    <source>
        <dbReference type="ARBA" id="ARBA00022692"/>
    </source>
</evidence>
<feature type="domain" description="Major facilitator superfamily (MFS) profile" evidence="10">
    <location>
        <begin position="112"/>
        <end position="510"/>
    </location>
</feature>
<dbReference type="PROSITE" id="PS50850">
    <property type="entry name" value="MFS"/>
    <property type="match status" value="1"/>
</dbReference>
<reference evidence="11" key="2">
    <citation type="submission" date="2015-06" db="UniProtKB">
        <authorList>
            <consortium name="EnsemblMetazoa"/>
        </authorList>
    </citation>
    <scope>IDENTIFICATION</scope>
</reference>
<proteinExistence type="inferred from homology"/>
<feature type="transmembrane region" description="Helical" evidence="9">
    <location>
        <begin position="487"/>
        <end position="506"/>
    </location>
</feature>
<feature type="transmembrane region" description="Helical" evidence="9">
    <location>
        <begin position="313"/>
        <end position="333"/>
    </location>
</feature>
<name>T1KKN4_TETUR</name>
<keyword evidence="12" id="KW-1185">Reference proteome</keyword>
<accession>T1KKN4</accession>
<comment type="subcellular location">
    <subcellularLocation>
        <location evidence="1">Membrane</location>
        <topology evidence="1">Multi-pass membrane protein</topology>
    </subcellularLocation>
</comment>
<dbReference type="EnsemblMetazoa" id="tetur13g04350.1">
    <property type="protein sequence ID" value="tetur13g04350.1"/>
    <property type="gene ID" value="tetur13g04350"/>
</dbReference>
<feature type="transmembrane region" description="Helical" evidence="9">
    <location>
        <begin position="381"/>
        <end position="398"/>
    </location>
</feature>
<feature type="transmembrane region" description="Helical" evidence="9">
    <location>
        <begin position="146"/>
        <end position="170"/>
    </location>
</feature>
<feature type="transmembrane region" description="Helical" evidence="9">
    <location>
        <begin position="110"/>
        <end position="134"/>
    </location>
</feature>
<dbReference type="STRING" id="32264.T1KKN4"/>
<dbReference type="InterPro" id="IPR020846">
    <property type="entry name" value="MFS_dom"/>
</dbReference>
<dbReference type="Pfam" id="PF07690">
    <property type="entry name" value="MFS_1"/>
    <property type="match status" value="1"/>
</dbReference>
<dbReference type="AlphaFoldDB" id="T1KKN4"/>
<feature type="transmembrane region" description="Helical" evidence="9">
    <location>
        <begin position="242"/>
        <end position="264"/>
    </location>
</feature>
<evidence type="ECO:0000313" key="11">
    <source>
        <dbReference type="EnsemblMetazoa" id="tetur13g04350.1"/>
    </source>
</evidence>
<dbReference type="SUPFAM" id="SSF103473">
    <property type="entry name" value="MFS general substrate transporter"/>
    <property type="match status" value="1"/>
</dbReference>
<reference evidence="12" key="1">
    <citation type="submission" date="2011-08" db="EMBL/GenBank/DDBJ databases">
        <authorList>
            <person name="Rombauts S."/>
        </authorList>
    </citation>
    <scope>NUCLEOTIDE SEQUENCE</scope>
    <source>
        <strain evidence="12">London</strain>
    </source>
</reference>
<evidence type="ECO:0000256" key="9">
    <source>
        <dbReference type="SAM" id="Phobius"/>
    </source>
</evidence>
<dbReference type="Gene3D" id="1.20.1250.20">
    <property type="entry name" value="MFS general substrate transporter like domains"/>
    <property type="match status" value="2"/>
</dbReference>
<organism evidence="11 12">
    <name type="scientific">Tetranychus urticae</name>
    <name type="common">Two-spotted spider mite</name>
    <dbReference type="NCBI Taxonomy" id="32264"/>
    <lineage>
        <taxon>Eukaryota</taxon>
        <taxon>Metazoa</taxon>
        <taxon>Ecdysozoa</taxon>
        <taxon>Arthropoda</taxon>
        <taxon>Chelicerata</taxon>
        <taxon>Arachnida</taxon>
        <taxon>Acari</taxon>
        <taxon>Acariformes</taxon>
        <taxon>Trombidiformes</taxon>
        <taxon>Prostigmata</taxon>
        <taxon>Eleutherengona</taxon>
        <taxon>Raphignathae</taxon>
        <taxon>Tetranychoidea</taxon>
        <taxon>Tetranychidae</taxon>
        <taxon>Tetranychus</taxon>
    </lineage>
</organism>
<evidence type="ECO:0000256" key="5">
    <source>
        <dbReference type="ARBA" id="ARBA00022775"/>
    </source>
</evidence>
<keyword evidence="3" id="KW-0813">Transport</keyword>
<dbReference type="eggNOG" id="KOG3764">
    <property type="taxonomic scope" value="Eukaryota"/>
</dbReference>
<dbReference type="InterPro" id="IPR050930">
    <property type="entry name" value="MFS_Vesicular_Transporter"/>
</dbReference>
<protein>
    <recommendedName>
        <fullName evidence="10">Major facilitator superfamily (MFS) profile domain-containing protein</fullName>
    </recommendedName>
</protein>
<dbReference type="PANTHER" id="PTHR23506">
    <property type="entry name" value="GH10249P"/>
    <property type="match status" value="1"/>
</dbReference>
<keyword evidence="4 9" id="KW-0812">Transmembrane</keyword>
<evidence type="ECO:0000259" key="10">
    <source>
        <dbReference type="PROSITE" id="PS50850"/>
    </source>
</evidence>
<dbReference type="EMBL" id="CAEY01000176">
    <property type="status" value="NOT_ANNOTATED_CDS"/>
    <property type="molecule type" value="Genomic_DNA"/>
</dbReference>
<comment type="similarity">
    <text evidence="2">Belongs to the major facilitator superfamily. Vesicular transporter family.</text>
</comment>
<feature type="transmembrane region" description="Helical" evidence="9">
    <location>
        <begin position="270"/>
        <end position="292"/>
    </location>
</feature>
<dbReference type="InterPro" id="IPR001958">
    <property type="entry name" value="Tet-R_TetA/multi-R_MdtG-like"/>
</dbReference>
<dbReference type="HOGENOM" id="CLU_028639_3_0_1"/>
<evidence type="ECO:0000256" key="6">
    <source>
        <dbReference type="ARBA" id="ARBA00022989"/>
    </source>
</evidence>
<evidence type="ECO:0000313" key="12">
    <source>
        <dbReference type="Proteomes" id="UP000015104"/>
    </source>
</evidence>
<dbReference type="Proteomes" id="UP000015104">
    <property type="component" value="Unassembled WGS sequence"/>
</dbReference>
<keyword evidence="6 9" id="KW-1133">Transmembrane helix</keyword>
<feature type="transmembrane region" description="Helical" evidence="9">
    <location>
        <begin position="453"/>
        <end position="472"/>
    </location>
</feature>
<dbReference type="GO" id="GO:0022857">
    <property type="term" value="F:transmembrane transporter activity"/>
    <property type="evidence" value="ECO:0007669"/>
    <property type="project" value="InterPro"/>
</dbReference>
<dbReference type="InterPro" id="IPR036259">
    <property type="entry name" value="MFS_trans_sf"/>
</dbReference>
<dbReference type="PANTHER" id="PTHR23506:SF26">
    <property type="entry name" value="MFS-TYPE TRANSPORTER SLC18B1"/>
    <property type="match status" value="1"/>
</dbReference>
<keyword evidence="5" id="KW-0532">Neurotransmitter transport</keyword>
<feature type="compositionally biased region" description="Basic residues" evidence="8">
    <location>
        <begin position="42"/>
        <end position="55"/>
    </location>
</feature>
<evidence type="ECO:0000256" key="2">
    <source>
        <dbReference type="ARBA" id="ARBA00006829"/>
    </source>
</evidence>
<dbReference type="InterPro" id="IPR011701">
    <property type="entry name" value="MFS"/>
</dbReference>
<feature type="transmembrane region" description="Helical" evidence="9">
    <location>
        <begin position="353"/>
        <end position="374"/>
    </location>
</feature>
<evidence type="ECO:0000256" key="7">
    <source>
        <dbReference type="ARBA" id="ARBA00023136"/>
    </source>
</evidence>
<feature type="transmembrane region" description="Helical" evidence="9">
    <location>
        <begin position="211"/>
        <end position="235"/>
    </location>
</feature>
<evidence type="ECO:0000256" key="8">
    <source>
        <dbReference type="SAM" id="MobiDB-lite"/>
    </source>
</evidence>
<sequence>MLMMMTGMVRDQPREGGKDQESRKSILTRLGHERKEKDSRMKKVLKEKRRREKKKSPNFLSKFEKLLINMVSDQNQVKLGHSVLTMTVSNNSYDSKLPTGKPAKLTRKDYIIIATFAYVNIIIGCAYSCLAPFFPKEAESKGLTPSVYGFLISIQELVTFILSPIVGILLPKLGIRLIMLVGSIMGTIGVIFFGALVWAPYGTPFAVSCGLVRGFGSIGMAGIFACMFAAIPTFFPEHISQVFGLLEMCASVGMIIGPLAGGFLYEYGGFGLPFFVAGGLLALSFPLIFFICPEMKDSTKTENKAGILSILSNFRITVNIIVSLIVCVVFGFIQVSLEPHLRSFADLRSSTVGAIFLVVGLFYGVSTWLVGLVLPKIKDATFMSIIGLAFVIIAYLFIGPMYPIPIKPSVTLVVICQMFIGIGTSFCFVSTFTQGMREKDLTSLKDDPDVSGLMSSLFVSVFALGSGLGPIIGGQLVEHFSFQKSCIFIVGMSSATLLLILGTVIFHKRR</sequence>
<evidence type="ECO:0000256" key="3">
    <source>
        <dbReference type="ARBA" id="ARBA00022448"/>
    </source>
</evidence>
<feature type="region of interest" description="Disordered" evidence="8">
    <location>
        <begin position="1"/>
        <end position="55"/>
    </location>
</feature>
<feature type="transmembrane region" description="Helical" evidence="9">
    <location>
        <begin position="177"/>
        <end position="199"/>
    </location>
</feature>
<evidence type="ECO:0000256" key="1">
    <source>
        <dbReference type="ARBA" id="ARBA00004141"/>
    </source>
</evidence>
<dbReference type="GO" id="GO:0016020">
    <property type="term" value="C:membrane"/>
    <property type="evidence" value="ECO:0007669"/>
    <property type="project" value="UniProtKB-SubCell"/>
</dbReference>
<feature type="compositionally biased region" description="Basic and acidic residues" evidence="8">
    <location>
        <begin position="11"/>
        <end position="41"/>
    </location>
</feature>